<dbReference type="PROSITE" id="PS50110">
    <property type="entry name" value="RESPONSE_REGULATORY"/>
    <property type="match status" value="1"/>
</dbReference>
<evidence type="ECO:0000313" key="12">
    <source>
        <dbReference type="Proteomes" id="UP000490939"/>
    </source>
</evidence>
<comment type="catalytic activity">
    <reaction evidence="1">
        <text>ATP + protein L-histidine = ADP + protein N-phospho-L-histidine.</text>
        <dbReference type="EC" id="2.7.13.3"/>
    </reaction>
</comment>
<feature type="compositionally biased region" description="Polar residues" evidence="7">
    <location>
        <begin position="933"/>
        <end position="944"/>
    </location>
</feature>
<evidence type="ECO:0000256" key="3">
    <source>
        <dbReference type="ARBA" id="ARBA00022553"/>
    </source>
</evidence>
<keyword evidence="8" id="KW-1133">Transmembrane helix</keyword>
<gene>
    <name evidence="11" type="ORF">EG327_003052</name>
</gene>
<evidence type="ECO:0000256" key="5">
    <source>
        <dbReference type="ARBA" id="ARBA00022777"/>
    </source>
</evidence>
<comment type="caution">
    <text evidence="11">The sequence shown here is derived from an EMBL/GenBank/DDBJ whole genome shotgun (WGS) entry which is preliminary data.</text>
</comment>
<feature type="compositionally biased region" description="Polar residues" evidence="7">
    <location>
        <begin position="790"/>
        <end position="801"/>
    </location>
</feature>
<evidence type="ECO:0000259" key="10">
    <source>
        <dbReference type="PROSITE" id="PS50110"/>
    </source>
</evidence>
<keyword evidence="8" id="KW-0472">Membrane</keyword>
<feature type="compositionally biased region" description="Low complexity" evidence="7">
    <location>
        <begin position="765"/>
        <end position="774"/>
    </location>
</feature>
<keyword evidence="12" id="KW-1185">Reference proteome</keyword>
<dbReference type="GO" id="GO:0009927">
    <property type="term" value="F:histidine phosphotransfer kinase activity"/>
    <property type="evidence" value="ECO:0007669"/>
    <property type="project" value="TreeGrafter"/>
</dbReference>
<evidence type="ECO:0000256" key="7">
    <source>
        <dbReference type="SAM" id="MobiDB-lite"/>
    </source>
</evidence>
<dbReference type="CDD" id="cd17546">
    <property type="entry name" value="REC_hyHK_CKI1_RcsC-like"/>
    <property type="match status" value="1"/>
</dbReference>
<feature type="compositionally biased region" description="Polar residues" evidence="7">
    <location>
        <begin position="890"/>
        <end position="916"/>
    </location>
</feature>
<dbReference type="SMART" id="SM00387">
    <property type="entry name" value="HATPase_c"/>
    <property type="match status" value="1"/>
</dbReference>
<keyword evidence="3 6" id="KW-0597">Phosphoprotein</keyword>
<feature type="transmembrane region" description="Helical" evidence="8">
    <location>
        <begin position="55"/>
        <end position="78"/>
    </location>
</feature>
<dbReference type="SUPFAM" id="SSF47384">
    <property type="entry name" value="Homodimeric domain of signal transducing histidine kinase"/>
    <property type="match status" value="1"/>
</dbReference>
<dbReference type="InterPro" id="IPR005467">
    <property type="entry name" value="His_kinase_dom"/>
</dbReference>
<protein>
    <recommendedName>
        <fullName evidence="2">histidine kinase</fullName>
        <ecNumber evidence="2">2.7.13.3</ecNumber>
    </recommendedName>
</protein>
<dbReference type="EC" id="2.7.13.3" evidence="2"/>
<dbReference type="PANTHER" id="PTHR43047:SF72">
    <property type="entry name" value="OSMOSENSING HISTIDINE PROTEIN KINASE SLN1"/>
    <property type="match status" value="1"/>
</dbReference>
<organism evidence="11 12">
    <name type="scientific">Venturia inaequalis</name>
    <name type="common">Apple scab fungus</name>
    <dbReference type="NCBI Taxonomy" id="5025"/>
    <lineage>
        <taxon>Eukaryota</taxon>
        <taxon>Fungi</taxon>
        <taxon>Dikarya</taxon>
        <taxon>Ascomycota</taxon>
        <taxon>Pezizomycotina</taxon>
        <taxon>Dothideomycetes</taxon>
        <taxon>Pleosporomycetidae</taxon>
        <taxon>Venturiales</taxon>
        <taxon>Venturiaceae</taxon>
        <taxon>Venturia</taxon>
    </lineage>
</organism>
<proteinExistence type="predicted"/>
<evidence type="ECO:0000256" key="2">
    <source>
        <dbReference type="ARBA" id="ARBA00012438"/>
    </source>
</evidence>
<evidence type="ECO:0000256" key="4">
    <source>
        <dbReference type="ARBA" id="ARBA00022679"/>
    </source>
</evidence>
<keyword evidence="8" id="KW-0812">Transmembrane</keyword>
<feature type="region of interest" description="Disordered" evidence="7">
    <location>
        <begin position="732"/>
        <end position="807"/>
    </location>
</feature>
<dbReference type="InterPro" id="IPR011006">
    <property type="entry name" value="CheY-like_superfamily"/>
</dbReference>
<keyword evidence="5" id="KW-0418">Kinase</keyword>
<feature type="region of interest" description="Disordered" evidence="7">
    <location>
        <begin position="430"/>
        <end position="455"/>
    </location>
</feature>
<dbReference type="PRINTS" id="PR00344">
    <property type="entry name" value="BCTRLSENSOR"/>
</dbReference>
<dbReference type="InterPro" id="IPR004358">
    <property type="entry name" value="Sig_transdc_His_kin-like_C"/>
</dbReference>
<feature type="transmembrane region" description="Helical" evidence="8">
    <location>
        <begin position="387"/>
        <end position="409"/>
    </location>
</feature>
<evidence type="ECO:0000256" key="6">
    <source>
        <dbReference type="PROSITE-ProRule" id="PRU00169"/>
    </source>
</evidence>
<evidence type="ECO:0000256" key="1">
    <source>
        <dbReference type="ARBA" id="ARBA00000085"/>
    </source>
</evidence>
<dbReference type="CDD" id="cd00082">
    <property type="entry name" value="HisKA"/>
    <property type="match status" value="1"/>
</dbReference>
<dbReference type="InterPro" id="IPR036890">
    <property type="entry name" value="HATPase_C_sf"/>
</dbReference>
<dbReference type="InterPro" id="IPR001789">
    <property type="entry name" value="Sig_transdc_resp-reg_receiver"/>
</dbReference>
<dbReference type="Gene3D" id="1.10.287.130">
    <property type="match status" value="1"/>
</dbReference>
<dbReference type="Pfam" id="PF00512">
    <property type="entry name" value="HisKA"/>
    <property type="match status" value="1"/>
</dbReference>
<dbReference type="SUPFAM" id="SSF52172">
    <property type="entry name" value="CheY-like"/>
    <property type="match status" value="1"/>
</dbReference>
<dbReference type="GO" id="GO:0005886">
    <property type="term" value="C:plasma membrane"/>
    <property type="evidence" value="ECO:0007669"/>
    <property type="project" value="TreeGrafter"/>
</dbReference>
<evidence type="ECO:0000256" key="8">
    <source>
        <dbReference type="SAM" id="Phobius"/>
    </source>
</evidence>
<name>A0A8H3ZF00_VENIN</name>
<dbReference type="Proteomes" id="UP000490939">
    <property type="component" value="Unassembled WGS sequence"/>
</dbReference>
<dbReference type="InterPro" id="IPR003594">
    <property type="entry name" value="HATPase_dom"/>
</dbReference>
<dbReference type="InterPro" id="IPR036097">
    <property type="entry name" value="HisK_dim/P_sf"/>
</dbReference>
<dbReference type="Gene3D" id="3.30.565.10">
    <property type="entry name" value="Histidine kinase-like ATPase, C-terminal domain"/>
    <property type="match status" value="1"/>
</dbReference>
<dbReference type="InterPro" id="IPR003661">
    <property type="entry name" value="HisK_dim/P_dom"/>
</dbReference>
<dbReference type="PROSITE" id="PS50109">
    <property type="entry name" value="HIS_KIN"/>
    <property type="match status" value="1"/>
</dbReference>
<dbReference type="SUPFAM" id="SSF55874">
    <property type="entry name" value="ATPase domain of HSP90 chaperone/DNA topoisomerase II/histidine kinase"/>
    <property type="match status" value="1"/>
</dbReference>
<accession>A0A8H3ZF00</accession>
<dbReference type="SMART" id="SM00388">
    <property type="entry name" value="HisKA"/>
    <property type="match status" value="1"/>
</dbReference>
<dbReference type="AlphaFoldDB" id="A0A8H3ZF00"/>
<evidence type="ECO:0000313" key="11">
    <source>
        <dbReference type="EMBL" id="KAE9993803.1"/>
    </source>
</evidence>
<dbReference type="Pfam" id="PF00072">
    <property type="entry name" value="Response_reg"/>
    <property type="match status" value="1"/>
</dbReference>
<dbReference type="Gene3D" id="3.40.50.2300">
    <property type="match status" value="1"/>
</dbReference>
<feature type="domain" description="Response regulatory" evidence="10">
    <location>
        <begin position="980"/>
        <end position="1100"/>
    </location>
</feature>
<dbReference type="SMART" id="SM00448">
    <property type="entry name" value="REC"/>
    <property type="match status" value="1"/>
</dbReference>
<dbReference type="EMBL" id="WNWR01000020">
    <property type="protein sequence ID" value="KAE9993803.1"/>
    <property type="molecule type" value="Genomic_DNA"/>
</dbReference>
<feature type="compositionally biased region" description="Basic and acidic residues" evidence="7">
    <location>
        <begin position="430"/>
        <end position="442"/>
    </location>
</feature>
<feature type="compositionally biased region" description="Polar residues" evidence="7">
    <location>
        <begin position="734"/>
        <end position="744"/>
    </location>
</feature>
<feature type="modified residue" description="4-aspartylphosphate" evidence="6">
    <location>
        <position position="1035"/>
    </location>
</feature>
<feature type="transmembrane region" description="Helical" evidence="8">
    <location>
        <begin position="12"/>
        <end position="35"/>
    </location>
</feature>
<dbReference type="GO" id="GO:0000155">
    <property type="term" value="F:phosphorelay sensor kinase activity"/>
    <property type="evidence" value="ECO:0007669"/>
    <property type="project" value="InterPro"/>
</dbReference>
<sequence>MFQMRVDIRLQLGLLVMTPTLIALVVLTLAIWFTSYDFVLDNRSQRLVLAASLKAANVGAALDLVSSSVTAVATGLLIQSSLQRYIQGNNTDANWVRVTQDLNLSLNGAVTNGILMQAQIFATNDSLGANTTVLRATGADLDGVVRLPYTYPNGDPVFLGDETALGYPAPLYPNLTYGTTCYSGPSTSKRACFGGRVLDSKSMLFLGPWAINGTYSLASMTLPITNNTSRDEVLGWMTIIVDAVLITNPINNQQEGLDQTGVALIVAPNQVTNRLPLGVLDAGSNAPKSLPARFVTLPNNTMHRHDETISDGLSFDYNAFPAVKRGWADPPPNSGGAGSLLTTKNEQGIKVSVGYARVPNSGFVDWLLLVEQAHDEVWHPIYHLRNVILACVFATLGMTLVMIIPTVHFSTAPIRRLRDATLKSLLAREYDPTEDSSERSNFAHEGLSPGAHLELPPKDGFLASISKWRHQNVQTESEKCEEKKRQQFRIPAKVKDRQHFIVDELTDLTTTFNEMSGQLVVHCETLEEQVQQRTAMYVEGKLAAEAANEAKTIFVANISHELKTPLNGILGLAQASQAESSLAVMKRDMKMIYNLADLLYKLIQDLLLFSKNQVDHNMVLEEGEFRVRDLTSQVSSMFSVLARERGVDFKIGFEGPDEAAVYDGSGGSDRKEFGPVGSGRVKDMVLWGDKTRIVQVVNNLISNALKFTPAGGNVRVVVRCIAEAESVSRRGSVLSKQHSLSRQGSGRKSKQVPIQEAGSERSSLKQRQMQKQKQPMTATAIEINALDHPVQTSAASRTGSRSPPPAGARHVIFECEVIDTGPGMPEHVQERVFEPFFQGDMALSKKFQGTGLGLSICAQLSSLMSGSIGLKSQEGVGSTFTMRLPLKQMATRSDSSASSQATGPTRFNSPRNSISGESLRPPLDTPPNKGETPKSTHTFANISETLAGAGGTQPSTTPSSPSPSNPGPASSNLVRARSIKVLMAEDNIINQGVLKRLLKMENVTDVTTALDGKIAYDLVLENMAKTDNFDLIFMDVQMPNMDGLEATKLIREAGYTGPIVALSAWSHESNVKNCHEAGMDDFVFKPIRGERLRFVLDTYFPAEDAKNQ</sequence>
<feature type="domain" description="Histidine kinase" evidence="9">
    <location>
        <begin position="557"/>
        <end position="888"/>
    </location>
</feature>
<feature type="region of interest" description="Disordered" evidence="7">
    <location>
        <begin position="889"/>
        <end position="971"/>
    </location>
</feature>
<evidence type="ECO:0000259" key="9">
    <source>
        <dbReference type="PROSITE" id="PS50109"/>
    </source>
</evidence>
<dbReference type="Pfam" id="PF02518">
    <property type="entry name" value="HATPase_c"/>
    <property type="match status" value="1"/>
</dbReference>
<dbReference type="PANTHER" id="PTHR43047">
    <property type="entry name" value="TWO-COMPONENT HISTIDINE PROTEIN KINASE"/>
    <property type="match status" value="1"/>
</dbReference>
<reference evidence="11 12" key="1">
    <citation type="submission" date="2019-07" db="EMBL/GenBank/DDBJ databases">
        <title>Venturia inaequalis Genome Resource.</title>
        <authorList>
            <person name="Lichtner F.J."/>
        </authorList>
    </citation>
    <scope>NUCLEOTIDE SEQUENCE [LARGE SCALE GENOMIC DNA]</scope>
    <source>
        <strain evidence="11 12">DMI_063113</strain>
    </source>
</reference>
<keyword evidence="4" id="KW-0808">Transferase</keyword>